<accession>F2E0H8</accession>
<dbReference type="AlphaFoldDB" id="F2E0H8"/>
<proteinExistence type="evidence at transcript level"/>
<evidence type="ECO:0000313" key="1">
    <source>
        <dbReference type="EMBL" id="BAK00850.1"/>
    </source>
</evidence>
<name>F2E0H8_HORVV</name>
<sequence length="50" mass="6183">MREKVILYSLKQVLQLTSWRIAPYKPKEHTLIQNLKIFKRIKLQYNRIKL</sequence>
<protein>
    <submittedName>
        <fullName evidence="1">Predicted protein</fullName>
    </submittedName>
</protein>
<dbReference type="EMBL" id="AK369649">
    <property type="protein sequence ID" value="BAK00850.1"/>
    <property type="molecule type" value="mRNA"/>
</dbReference>
<reference evidence="1" key="1">
    <citation type="journal article" date="2011" name="Plant Physiol.">
        <title>Comprehensive sequence analysis of 24,783 barley full-length cDNAs derived from 12 clone libraries.</title>
        <authorList>
            <person name="Matsumoto T."/>
            <person name="Tanaka T."/>
            <person name="Sakai H."/>
            <person name="Amano N."/>
            <person name="Kanamori H."/>
            <person name="Kurita K."/>
            <person name="Kikuta A."/>
            <person name="Kamiya K."/>
            <person name="Yamamoto M."/>
            <person name="Ikawa H."/>
            <person name="Fujii N."/>
            <person name="Hori K."/>
            <person name="Itoh T."/>
            <person name="Sato K."/>
        </authorList>
    </citation>
    <scope>NUCLEOTIDE SEQUENCE</scope>
    <source>
        <tissue evidence="1">Shoot and root</tissue>
    </source>
</reference>
<organism evidence="1">
    <name type="scientific">Hordeum vulgare subsp. vulgare</name>
    <name type="common">Domesticated barley</name>
    <dbReference type="NCBI Taxonomy" id="112509"/>
    <lineage>
        <taxon>Eukaryota</taxon>
        <taxon>Viridiplantae</taxon>
        <taxon>Streptophyta</taxon>
        <taxon>Embryophyta</taxon>
        <taxon>Tracheophyta</taxon>
        <taxon>Spermatophyta</taxon>
        <taxon>Magnoliopsida</taxon>
        <taxon>Liliopsida</taxon>
        <taxon>Poales</taxon>
        <taxon>Poaceae</taxon>
        <taxon>BOP clade</taxon>
        <taxon>Pooideae</taxon>
        <taxon>Triticodae</taxon>
        <taxon>Triticeae</taxon>
        <taxon>Hordeinae</taxon>
        <taxon>Hordeum</taxon>
    </lineage>
</organism>